<accession>A0A1J4JEG2</accession>
<sequence length="2959" mass="341463">MENLAPFFKQLSDFPTPNDTILDKLEEFLIYSVDSQLAPIIDPLLNYICNYLHENLTANQRETVHFVNRFLSIIHMMRPTLLTTEHSKIIENALFLYLYKTNGDSQRLALIGIVDHFLTCLRNNPEKLDELSDWILNLINSSVFDINNLDIDLMLLITQVLKQIFEISKKNKTDENDETKNNENSNFENNDDFSNIEVMNLNSNLNLNININMNYISKFNDFIDAFLKLADSILSQKLTINFSQNLNILTAKILKLVARLIEQAKSISNDSLSILLKFQSMIDDSIEFSHIFQNYLLCLCFLLSFNEENRPIELLRFFTSTILKNMHLFVHPPLNRNRCIIQFIKSFAIYLNGIKKKTISNYQSIMPSVWPMIGNFHIKTTSLACNIIQSILNTEILREKKLTMEFLNQIVSAFDLLLMDFQMTDFTQSQGRAFDVDLWLDSNLQLMNLFFLVMSLDCPQKPDPIFLLIFSRLIKYAAFLIDHIGAVTHIQPVNPELSKVIFSQVLHHDFRERMLKVVDTFCKIFSLMNSSVLQPIFLENLIFILPTKKHHIYHKLMHQILLKALKDPISYFSAFFNLINLKFEEIFLPSPQPSLLDLTRFVFNEAFIQIENLSSTPSQNLSGNVNLNSQLNKNQMNSSQTGQIGSSFNGINNITNATMAAATATAAAIHTSMSNDLLKFVIKAIHAKDPMILELLLTIFHSIYPNNKPQKLTYFLNLVKQWQFSIKVALTSLSEEPKLEHLIALFALFLCPLAQVPANQIENWVNLFLPSIENDSYLFTAIRTFYNYTSRQFVQWISHFRRPIRMKIVTDLATSLPRLNGKEISYPRSLLSKVPDVTTVLSTTIDDPKPKHVYVEVYGCSLYADIFYANTLKKNQNPSENDLKILFECICYLSLNEPFFDCANSQFLNSAADYLAQKAPDMLNNEQKIIESILEKNENEEPAIYSFLFIKFRSLNKIDYDVKKPEQFIEYLAMLINSPFTTHSALLLMDELLKKMPLSNIYLRINLYLIQASLYDYDGALQVIEHHIFNRKYETPEEKKLATDIVSQYTSCVIQTTKQIRKISLKGMKYFLDQGISTSKIEYRNQLLKDLPQMATQNHYADRLEFLLLFSFKEFPDPIPFVNKLIDSLAATQLQNVVKEIQVLLKNMMFQDPACVVLSISKFIVKIIVHFLAEMPTIQTAIWEKFLTTLKGDKFKQLIPLLIKCAEKEKIIHSLPSELLNIFGTANRLPQVPCQLEEVLLVKFQVMFSPIKITPDFILWIQNMLTILSQQHSRYQVSSQLFTIMKEIHIRKSVSSTDLAKCVFLAIEITLLSHLSLIPLSERASIFVDALPEMTFHVLIDKLKKNFSMDLICLIAKLITDKRNTNFRQYCIDRMKDNISDVCLYFDEIPKNEFDCFLSFSLSNIPLLMENITESELIKIENIFLRIFVKLQNSEASQFVYKPATLLGFLEVFMPFKFVELYTENSELLGIFQNEILPLILSVPKIFHHPTFMKKFIKFMSKFPSDSLRDQIFRNIERMSTDNVHEKAFIMFIVYEYYKFFHDKEKPTLEYNVDFAAFSTKPAFPAILLNFAATSLGLLKNVTIIDAGDCKTLFLLPHSHALAIKMKLFDFSSCFTLTRLFSVTKILMTTNLECFGKDEITQSTIPFFNKTPFVARSTIRAFVTIGQLTKNYNLNNKFFKHFIFQHLTTNITTVFQTPDRYSIFYMPYIFKGLLEQEMIHDRAFELCLFCALLLLKKPIDQQFPVGQYLPSIIENLLPKINKTLIDPNLLQEIKAQLQIDQKTAISHSNDSNKQSENGNKESSTFLSPFATPSSSASIIMRLKFCIQLITTLCEVLFDINAGNWFFPECLSPSYIINSPFSRDIIPFYNKAVQACSKVDKMKTAFEITNQISSLITSISKPKVKRAPFATIAQWLNEVKGNQKEEAVILGFLEALIPMNIEQLFFTASSFEQPLNQNAISYIEKLLNREEYSNNQEFIGALKHVTSIKIMIITKSDDLMNDLYNFNWFNIHESHHLPIFLKFLFGEAFTNIINSFSELDLMTLVSLNSSKIREKYPMFHRFVLYYTKFFPKSSLARSFWSVDCNITNDPLPFHSFLENTNYLNQRNFPEDALGVLKTKIPELSTAVLFHQLSSYKAAQAFYMREMYANGNKTYFYGLNELKNVSINLSLALVPDLYEPLISKTESNTPKINLPFLSQKFGEFNKENFTSFFSQVYLTYLEHSSLWEEVYLLLDCLQKRASPSPNALLSSSLMKSLDKQHMMVSTLTWRLTIYPELKNTLLADSPTAPVTAIEEVIKKSRILLSRVLFRCGSIQSAMKQLLLAVQCKEITSIRVTPQNIPYLLSFVNSSTLPTNLPPSITLLNLNCLVALRDFKSVISLLSSVSPVNKLWLSAIVTIQQMFPDLLDLPHFFSRIQLELSSPRNENPTFYLALAINVVRNNPLAYQHFEAALLSNVKDQNKIMYLRWLPHLLYLFDNLPAEFLATLFKYQSSHFLLTVSHARYCRKVRNEVKLTEIMKKLAMTKEGRTITEFESAFRWIKMCRDDILRLCKAAQAHIKMYELLQRNETEINEELKTFCFENQPIFQTNVKLTSFCNFTGFKFPALPNPVVNVSLQADGKREAMLNLVMSKGGMRNFMLVSPRIYRYTTAEHLFMLSISKMIEHHPSSRTRSMFTFYPYVFLLHSELLMIHLSPSIVHLSPMLTQAQFGNFSRLYYNQYMNLLKTNTNSNTIPNIDNTNTAGMTNDVNNNNIDDDNDSFGGCGCVDESPRSMIERRSGIDSETNVYLNEFLQASENSKINFLFIRQNFVSHYAAYSSLRFIFGTRLPSIPNICIFGDAMKCCIPSFFEFNDQDLPQVPLTKHFVEFVPKYMINGTFATTWNSIPEVLANHQTQLIVYLKALVPDNLPLNKIERVRTRVEKMASQASEIGDKVDKIFPFEVFNHLIECSQNSLNSQPFAYAWL</sequence>
<dbReference type="VEuPathDB" id="TrichDB:TRFO_36238"/>
<comment type="caution">
    <text evidence="2">The sequence shown here is derived from an EMBL/GenBank/DDBJ whole genome shotgun (WGS) entry which is preliminary data.</text>
</comment>
<name>A0A1J4JEG2_9EUKA</name>
<protein>
    <submittedName>
        <fullName evidence="2">Uncharacterized protein</fullName>
    </submittedName>
</protein>
<proteinExistence type="predicted"/>
<dbReference type="OrthoDB" id="10664803at2759"/>
<evidence type="ECO:0000313" key="2">
    <source>
        <dbReference type="EMBL" id="OHS97546.1"/>
    </source>
</evidence>
<feature type="region of interest" description="Disordered" evidence="1">
    <location>
        <begin position="1786"/>
        <end position="1806"/>
    </location>
</feature>
<evidence type="ECO:0000256" key="1">
    <source>
        <dbReference type="SAM" id="MobiDB-lite"/>
    </source>
</evidence>
<keyword evidence="3" id="KW-1185">Reference proteome</keyword>
<dbReference type="GeneID" id="94845409"/>
<evidence type="ECO:0000313" key="3">
    <source>
        <dbReference type="Proteomes" id="UP000179807"/>
    </source>
</evidence>
<organism evidence="2 3">
    <name type="scientific">Tritrichomonas foetus</name>
    <dbReference type="NCBI Taxonomy" id="1144522"/>
    <lineage>
        <taxon>Eukaryota</taxon>
        <taxon>Metamonada</taxon>
        <taxon>Parabasalia</taxon>
        <taxon>Tritrichomonadida</taxon>
        <taxon>Tritrichomonadidae</taxon>
        <taxon>Tritrichomonas</taxon>
    </lineage>
</organism>
<gene>
    <name evidence="2" type="ORF">TRFO_36238</name>
</gene>
<dbReference type="RefSeq" id="XP_068350683.1">
    <property type="nucleotide sequence ID" value="XM_068510705.1"/>
</dbReference>
<reference evidence="2" key="1">
    <citation type="submission" date="2016-10" db="EMBL/GenBank/DDBJ databases">
        <authorList>
            <person name="Benchimol M."/>
            <person name="Almeida L.G."/>
            <person name="Vasconcelos A.T."/>
            <person name="Perreira-Neves A."/>
            <person name="Rosa I.A."/>
            <person name="Tasca T."/>
            <person name="Bogo M.R."/>
            <person name="de Souza W."/>
        </authorList>
    </citation>
    <scope>NUCLEOTIDE SEQUENCE [LARGE SCALE GENOMIC DNA]</scope>
    <source>
        <strain evidence="2">K</strain>
    </source>
</reference>
<dbReference type="Proteomes" id="UP000179807">
    <property type="component" value="Unassembled WGS sequence"/>
</dbReference>
<dbReference type="EMBL" id="MLAK01001109">
    <property type="protein sequence ID" value="OHS97546.1"/>
    <property type="molecule type" value="Genomic_DNA"/>
</dbReference>